<evidence type="ECO:0000259" key="2">
    <source>
        <dbReference type="Pfam" id="PF20415"/>
    </source>
</evidence>
<protein>
    <recommendedName>
        <fullName evidence="2">DUF6699 domain-containing protein</fullName>
    </recommendedName>
</protein>
<keyword evidence="4" id="KW-1185">Reference proteome</keyword>
<dbReference type="Proteomes" id="UP001215280">
    <property type="component" value="Unassembled WGS sequence"/>
</dbReference>
<dbReference type="InterPro" id="IPR046522">
    <property type="entry name" value="DUF6699"/>
</dbReference>
<feature type="region of interest" description="Disordered" evidence="1">
    <location>
        <begin position="44"/>
        <end position="64"/>
    </location>
</feature>
<reference evidence="3" key="1">
    <citation type="submission" date="2023-03" db="EMBL/GenBank/DDBJ databases">
        <title>Massive genome expansion in bonnet fungi (Mycena s.s.) driven by repeated elements and novel gene families across ecological guilds.</title>
        <authorList>
            <consortium name="Lawrence Berkeley National Laboratory"/>
            <person name="Harder C.B."/>
            <person name="Miyauchi S."/>
            <person name="Viragh M."/>
            <person name="Kuo A."/>
            <person name="Thoen E."/>
            <person name="Andreopoulos B."/>
            <person name="Lu D."/>
            <person name="Skrede I."/>
            <person name="Drula E."/>
            <person name="Henrissat B."/>
            <person name="Morin E."/>
            <person name="Kohler A."/>
            <person name="Barry K."/>
            <person name="LaButti K."/>
            <person name="Morin E."/>
            <person name="Salamov A."/>
            <person name="Lipzen A."/>
            <person name="Mereny Z."/>
            <person name="Hegedus B."/>
            <person name="Baldrian P."/>
            <person name="Stursova M."/>
            <person name="Weitz H."/>
            <person name="Taylor A."/>
            <person name="Grigoriev I.V."/>
            <person name="Nagy L.G."/>
            <person name="Martin F."/>
            <person name="Kauserud H."/>
        </authorList>
    </citation>
    <scope>NUCLEOTIDE SEQUENCE</scope>
    <source>
        <strain evidence="3">CBHHK188m</strain>
    </source>
</reference>
<dbReference type="Pfam" id="PF20415">
    <property type="entry name" value="DUF6699"/>
    <property type="match status" value="1"/>
</dbReference>
<gene>
    <name evidence="3" type="ORF">DFH07DRAFT_777933</name>
</gene>
<proteinExistence type="predicted"/>
<accession>A0AAD7IF78</accession>
<sequence>MASPFVYVPEASGSTTPYHNPYYATPQTVSTPFLPPSPLLYPSSPYTDGARSASNSPNAFNPNSVLWPEDAPQYESAYTAGWLPLSPRQRTNSWQGPALPPNSPFIPPKPPAFLQAQSSYFVPGHKKSNSWGNAAGQPPSWVNTVNPYFNSGTLLSPQTPLQIHPWLNGDVPSTTFYFDLAPTVFMPLRLLAPHPPQHTVVGSAELRELAFYPPRVALRILHPRLPFWPIDLKLPTGQAPPITLTDVLVAMHHALQQRITHADWETLTKEDAQRVTHAFTKRCRDEAVRSRVPPAQLRDREVAERNQGVKRVDFLLGKTVFKGFIRAPGDPEDCVRMVTARAGMSFSGFPGYSVFILPPELRCATGLTTQIVNGHGDLSVSLARILGWQNARLYWDQPRYLMYELMTLLRPWRNFPTVDDSISGVAVTWIFPLRGFSGHSSLAPGFNLKLATCANFAGIRERSNLGYYKPHQLGGVYQTPPSW</sequence>
<evidence type="ECO:0000313" key="4">
    <source>
        <dbReference type="Proteomes" id="UP001215280"/>
    </source>
</evidence>
<name>A0AAD7IF78_9AGAR</name>
<evidence type="ECO:0000256" key="1">
    <source>
        <dbReference type="SAM" id="MobiDB-lite"/>
    </source>
</evidence>
<feature type="domain" description="DUF6699" evidence="2">
    <location>
        <begin position="194"/>
        <end position="324"/>
    </location>
</feature>
<evidence type="ECO:0000313" key="3">
    <source>
        <dbReference type="EMBL" id="KAJ7741745.1"/>
    </source>
</evidence>
<comment type="caution">
    <text evidence="3">The sequence shown here is derived from an EMBL/GenBank/DDBJ whole genome shotgun (WGS) entry which is preliminary data.</text>
</comment>
<dbReference type="EMBL" id="JARJLG010000121">
    <property type="protein sequence ID" value="KAJ7741745.1"/>
    <property type="molecule type" value="Genomic_DNA"/>
</dbReference>
<dbReference type="AlphaFoldDB" id="A0AAD7IF78"/>
<organism evidence="3 4">
    <name type="scientific">Mycena maculata</name>
    <dbReference type="NCBI Taxonomy" id="230809"/>
    <lineage>
        <taxon>Eukaryota</taxon>
        <taxon>Fungi</taxon>
        <taxon>Dikarya</taxon>
        <taxon>Basidiomycota</taxon>
        <taxon>Agaricomycotina</taxon>
        <taxon>Agaricomycetes</taxon>
        <taxon>Agaricomycetidae</taxon>
        <taxon>Agaricales</taxon>
        <taxon>Marasmiineae</taxon>
        <taxon>Mycenaceae</taxon>
        <taxon>Mycena</taxon>
    </lineage>
</organism>